<organism evidence="2 3">
    <name type="scientific">Jimgerdemannia flammicorona</name>
    <dbReference type="NCBI Taxonomy" id="994334"/>
    <lineage>
        <taxon>Eukaryota</taxon>
        <taxon>Fungi</taxon>
        <taxon>Fungi incertae sedis</taxon>
        <taxon>Mucoromycota</taxon>
        <taxon>Mucoromycotina</taxon>
        <taxon>Endogonomycetes</taxon>
        <taxon>Endogonales</taxon>
        <taxon>Endogonaceae</taxon>
        <taxon>Jimgerdemannia</taxon>
    </lineage>
</organism>
<evidence type="ECO:0000313" key="2">
    <source>
        <dbReference type="EMBL" id="RUO95610.1"/>
    </source>
</evidence>
<evidence type="ECO:0000313" key="3">
    <source>
        <dbReference type="Proteomes" id="UP000268093"/>
    </source>
</evidence>
<gene>
    <name evidence="2" type="ORF">BC936DRAFT_143628</name>
</gene>
<keyword evidence="3" id="KW-1185">Reference proteome</keyword>
<evidence type="ECO:0000256" key="1">
    <source>
        <dbReference type="SAM" id="MobiDB-lite"/>
    </source>
</evidence>
<reference evidence="2 3" key="1">
    <citation type="journal article" date="2018" name="New Phytol.">
        <title>Phylogenomics of Endogonaceae and evolution of mycorrhizas within Mucoromycota.</title>
        <authorList>
            <person name="Chang Y."/>
            <person name="Desiro A."/>
            <person name="Na H."/>
            <person name="Sandor L."/>
            <person name="Lipzen A."/>
            <person name="Clum A."/>
            <person name="Barry K."/>
            <person name="Grigoriev I.V."/>
            <person name="Martin F.M."/>
            <person name="Stajich J.E."/>
            <person name="Smith M.E."/>
            <person name="Bonito G."/>
            <person name="Spatafora J.W."/>
        </authorList>
    </citation>
    <scope>NUCLEOTIDE SEQUENCE [LARGE SCALE GENOMIC DNA]</scope>
    <source>
        <strain evidence="2 3">GMNB39</strain>
    </source>
</reference>
<dbReference type="EMBL" id="RBNI01027746">
    <property type="protein sequence ID" value="RUO95610.1"/>
    <property type="molecule type" value="Genomic_DNA"/>
</dbReference>
<protein>
    <submittedName>
        <fullName evidence="2">Uncharacterized protein</fullName>
    </submittedName>
</protein>
<sequence length="197" mass="22124">MVLSDLFSNLTRNLKSKLARHLDPPNHKKKPARPRRIPYRRTNSIATTLTSPTGSTASATSNHLYNAAPAPTPQVYQKDKKRTKELEAELETYNRNIADLTKRADQIRSNPGTACSLFSYIELNSPKLRRSHPEAAGRQAPPHPVPKPIHPIGVYFVLRIGVYLQSDCDTHAEEAKIHKIVHKEEAIVAARIASRER</sequence>
<dbReference type="AlphaFoldDB" id="A0A432ZYS9"/>
<feature type="region of interest" description="Disordered" evidence="1">
    <location>
        <begin position="43"/>
        <end position="78"/>
    </location>
</feature>
<proteinExistence type="predicted"/>
<name>A0A432ZYS9_9FUNG</name>
<accession>A0A432ZYS9</accession>
<feature type="compositionally biased region" description="Low complexity" evidence="1">
    <location>
        <begin position="46"/>
        <end position="61"/>
    </location>
</feature>
<comment type="caution">
    <text evidence="2">The sequence shown here is derived from an EMBL/GenBank/DDBJ whole genome shotgun (WGS) entry which is preliminary data.</text>
</comment>
<dbReference type="Proteomes" id="UP000268093">
    <property type="component" value="Unassembled WGS sequence"/>
</dbReference>